<dbReference type="KEGG" id="lsp:Bsph_2767"/>
<evidence type="ECO:0000313" key="1">
    <source>
        <dbReference type="EMBL" id="ACA40305.1"/>
    </source>
</evidence>
<dbReference type="EnsemblBacteria" id="ACA40305">
    <property type="protein sequence ID" value="ACA40305"/>
    <property type="gene ID" value="Bsph_2767"/>
</dbReference>
<accession>B1HZK8</accession>
<dbReference type="HOGENOM" id="CLU_2753058_0_0_9"/>
<reference evidence="1 2" key="1">
    <citation type="journal article" date="2008" name="J. Bacteriol.">
        <title>Complete genome sequence of the mosquitocidal bacterium Bacillus sphaericus C3-41 and comparison with those of closely related Bacillus species.</title>
        <authorList>
            <person name="Hu X."/>
            <person name="Fan W."/>
            <person name="Han B."/>
            <person name="Liu H."/>
            <person name="Zheng D."/>
            <person name="Li Q."/>
            <person name="Dong W."/>
            <person name="Yan J."/>
            <person name="Gao M."/>
            <person name="Berry C."/>
            <person name="Yuan Z."/>
        </authorList>
    </citation>
    <scope>NUCLEOTIDE SEQUENCE [LARGE SCALE GENOMIC DNA]</scope>
    <source>
        <strain evidence="1 2">C3-41</strain>
    </source>
</reference>
<dbReference type="AlphaFoldDB" id="B1HZK8"/>
<proteinExistence type="predicted"/>
<name>B1HZK8_LYSSC</name>
<organism evidence="1 2">
    <name type="scientific">Lysinibacillus sphaericus (strain C3-41)</name>
    <dbReference type="NCBI Taxonomy" id="444177"/>
    <lineage>
        <taxon>Bacteria</taxon>
        <taxon>Bacillati</taxon>
        <taxon>Bacillota</taxon>
        <taxon>Bacilli</taxon>
        <taxon>Bacillales</taxon>
        <taxon>Bacillaceae</taxon>
        <taxon>Lysinibacillus</taxon>
    </lineage>
</organism>
<protein>
    <submittedName>
        <fullName evidence="1">Uncharacterized protein</fullName>
    </submittedName>
</protein>
<dbReference type="Proteomes" id="UP000002164">
    <property type="component" value="Chromosome"/>
</dbReference>
<sequence>MDKQQTFMRERGVWVAVFERKEGLLRAEDALDNDFCDRFVQKMHKQIHHKKRHRAIYQCYFVFFINNIQS</sequence>
<dbReference type="EMBL" id="CP000817">
    <property type="protein sequence ID" value="ACA40305.1"/>
    <property type="molecule type" value="Genomic_DNA"/>
</dbReference>
<evidence type="ECO:0000313" key="2">
    <source>
        <dbReference type="Proteomes" id="UP000002164"/>
    </source>
</evidence>
<gene>
    <name evidence="1" type="ordered locus">Bsph_2767</name>
</gene>